<keyword evidence="3" id="KW-1185">Reference proteome</keyword>
<dbReference type="Proteomes" id="UP000585474">
    <property type="component" value="Unassembled WGS sequence"/>
</dbReference>
<name>A0A7J0DUS9_9ERIC</name>
<feature type="region of interest" description="Disordered" evidence="1">
    <location>
        <begin position="15"/>
        <end position="51"/>
    </location>
</feature>
<evidence type="ECO:0000313" key="3">
    <source>
        <dbReference type="Proteomes" id="UP000585474"/>
    </source>
</evidence>
<evidence type="ECO:0000256" key="1">
    <source>
        <dbReference type="SAM" id="MobiDB-lite"/>
    </source>
</evidence>
<protein>
    <submittedName>
        <fullName evidence="2">Uncharacterized protein</fullName>
    </submittedName>
</protein>
<dbReference type="EMBL" id="BJWL01000392">
    <property type="protein sequence ID" value="GFS42104.1"/>
    <property type="molecule type" value="Genomic_DNA"/>
</dbReference>
<evidence type="ECO:0000313" key="2">
    <source>
        <dbReference type="EMBL" id="GFS42104.1"/>
    </source>
</evidence>
<feature type="compositionally biased region" description="Polar residues" evidence="1">
    <location>
        <begin position="15"/>
        <end position="27"/>
    </location>
</feature>
<gene>
    <name evidence="2" type="ORF">Acr_00g0078120</name>
</gene>
<accession>A0A7J0DUS9</accession>
<comment type="caution">
    <text evidence="2">The sequence shown here is derived from an EMBL/GenBank/DDBJ whole genome shotgun (WGS) entry which is preliminary data.</text>
</comment>
<proteinExistence type="predicted"/>
<sequence length="51" mass="5221">MKTWVTATCPGSRQFNGSGKAVSSNMPRNKGSVHRGDAEIGGPTTGTVNGD</sequence>
<reference evidence="3" key="1">
    <citation type="submission" date="2019-07" db="EMBL/GenBank/DDBJ databases">
        <title>De Novo Assembly of kiwifruit Actinidia rufa.</title>
        <authorList>
            <person name="Sugita-Konishi S."/>
            <person name="Sato K."/>
            <person name="Mori E."/>
            <person name="Abe Y."/>
            <person name="Kisaki G."/>
            <person name="Hamano K."/>
            <person name="Suezawa K."/>
            <person name="Otani M."/>
            <person name="Fukuda T."/>
            <person name="Manabe T."/>
            <person name="Gomi K."/>
            <person name="Tabuchi M."/>
            <person name="Akimitsu K."/>
            <person name="Kataoka I."/>
        </authorList>
    </citation>
    <scope>NUCLEOTIDE SEQUENCE [LARGE SCALE GENOMIC DNA]</scope>
    <source>
        <strain evidence="3">cv. Fuchu</strain>
    </source>
</reference>
<organism evidence="2 3">
    <name type="scientific">Actinidia rufa</name>
    <dbReference type="NCBI Taxonomy" id="165716"/>
    <lineage>
        <taxon>Eukaryota</taxon>
        <taxon>Viridiplantae</taxon>
        <taxon>Streptophyta</taxon>
        <taxon>Embryophyta</taxon>
        <taxon>Tracheophyta</taxon>
        <taxon>Spermatophyta</taxon>
        <taxon>Magnoliopsida</taxon>
        <taxon>eudicotyledons</taxon>
        <taxon>Gunneridae</taxon>
        <taxon>Pentapetalae</taxon>
        <taxon>asterids</taxon>
        <taxon>Ericales</taxon>
        <taxon>Actinidiaceae</taxon>
        <taxon>Actinidia</taxon>
    </lineage>
</organism>
<dbReference type="AlphaFoldDB" id="A0A7J0DUS9"/>